<dbReference type="InterPro" id="IPR051910">
    <property type="entry name" value="ComF/GntX_DNA_util-trans"/>
</dbReference>
<organism evidence="4 5">
    <name type="scientific">Thalassobacillus hwangdonensis</name>
    <dbReference type="NCBI Taxonomy" id="546108"/>
    <lineage>
        <taxon>Bacteria</taxon>
        <taxon>Bacillati</taxon>
        <taxon>Bacillota</taxon>
        <taxon>Bacilli</taxon>
        <taxon>Bacillales</taxon>
        <taxon>Bacillaceae</taxon>
        <taxon>Thalassobacillus</taxon>
    </lineage>
</organism>
<evidence type="ECO:0000256" key="2">
    <source>
        <dbReference type="SAM" id="MobiDB-lite"/>
    </source>
</evidence>
<dbReference type="Proteomes" id="UP001596990">
    <property type="component" value="Unassembled WGS sequence"/>
</dbReference>
<dbReference type="EMBL" id="JBHTKL010000005">
    <property type="protein sequence ID" value="MFD1020297.1"/>
    <property type="molecule type" value="Genomic_DNA"/>
</dbReference>
<dbReference type="Gene3D" id="3.40.50.2020">
    <property type="match status" value="1"/>
</dbReference>
<dbReference type="PANTHER" id="PTHR47505:SF1">
    <property type="entry name" value="DNA UTILIZATION PROTEIN YHGH"/>
    <property type="match status" value="1"/>
</dbReference>
<dbReference type="InterPro" id="IPR029057">
    <property type="entry name" value="PRTase-like"/>
</dbReference>
<dbReference type="SUPFAM" id="SSF53271">
    <property type="entry name" value="PRTase-like"/>
    <property type="match status" value="1"/>
</dbReference>
<evidence type="ECO:0000256" key="1">
    <source>
        <dbReference type="ARBA" id="ARBA00008007"/>
    </source>
</evidence>
<comment type="similarity">
    <text evidence="1">Belongs to the ComF/GntX family.</text>
</comment>
<keyword evidence="5" id="KW-1185">Reference proteome</keyword>
<dbReference type="Pfam" id="PF00156">
    <property type="entry name" value="Pribosyltran"/>
    <property type="match status" value="1"/>
</dbReference>
<feature type="domain" description="Phosphoribosyltransferase" evidence="3">
    <location>
        <begin position="52"/>
        <end position="139"/>
    </location>
</feature>
<evidence type="ECO:0000259" key="3">
    <source>
        <dbReference type="Pfam" id="PF00156"/>
    </source>
</evidence>
<accession>A0ABW3L3E9</accession>
<name>A0ABW3L3E9_9BACI</name>
<feature type="region of interest" description="Disordered" evidence="2">
    <location>
        <begin position="67"/>
        <end position="93"/>
    </location>
</feature>
<dbReference type="PANTHER" id="PTHR47505">
    <property type="entry name" value="DNA UTILIZATION PROTEIN YHGH"/>
    <property type="match status" value="1"/>
</dbReference>
<evidence type="ECO:0000313" key="5">
    <source>
        <dbReference type="Proteomes" id="UP001596990"/>
    </source>
</evidence>
<dbReference type="InterPro" id="IPR000836">
    <property type="entry name" value="PRTase_dom"/>
</dbReference>
<comment type="caution">
    <text evidence="4">The sequence shown here is derived from an EMBL/GenBank/DDBJ whole genome shotgun (WGS) entry which is preliminary data.</text>
</comment>
<protein>
    <submittedName>
        <fullName evidence="4">ComF family protein</fullName>
    </submittedName>
</protein>
<reference evidence="5" key="1">
    <citation type="journal article" date="2019" name="Int. J. Syst. Evol. Microbiol.">
        <title>The Global Catalogue of Microorganisms (GCM) 10K type strain sequencing project: providing services to taxonomists for standard genome sequencing and annotation.</title>
        <authorList>
            <consortium name="The Broad Institute Genomics Platform"/>
            <consortium name="The Broad Institute Genome Sequencing Center for Infectious Disease"/>
            <person name="Wu L."/>
            <person name="Ma J."/>
        </authorList>
    </citation>
    <scope>NUCLEOTIDE SEQUENCE [LARGE SCALE GENOMIC DNA]</scope>
    <source>
        <strain evidence="5">CCUG 56607</strain>
    </source>
</reference>
<gene>
    <name evidence="4" type="ORF">ACFQ2J_14005</name>
</gene>
<evidence type="ECO:0000313" key="4">
    <source>
        <dbReference type="EMBL" id="MFD1020297.1"/>
    </source>
</evidence>
<sequence>MQELIAKWKYRGDYMLVHAFEEMWKARTMAHFSQQECIYVPIPLSEERLQERGFNQAEALARFLPSPPRNLLSRAHSEKQSKKKRQERITSANPFSLNEKVSKPVVLVDDIYTTGITLRHAAKLLKENGCPKVYSLSLIRS</sequence>
<dbReference type="CDD" id="cd06223">
    <property type="entry name" value="PRTases_typeI"/>
    <property type="match status" value="1"/>
</dbReference>
<proteinExistence type="inferred from homology"/>